<name>A0ABW8TUF8_9CLOT</name>
<dbReference type="InterPro" id="IPR004995">
    <property type="entry name" value="Spore_Ger"/>
</dbReference>
<feature type="transmembrane region" description="Helical" evidence="3">
    <location>
        <begin position="291"/>
        <end position="311"/>
    </location>
</feature>
<feature type="transmembrane region" description="Helical" evidence="3">
    <location>
        <begin position="389"/>
        <end position="407"/>
    </location>
</feature>
<evidence type="ECO:0000313" key="5">
    <source>
        <dbReference type="Proteomes" id="UP001623661"/>
    </source>
</evidence>
<keyword evidence="5" id="KW-1185">Reference proteome</keyword>
<dbReference type="Proteomes" id="UP001623661">
    <property type="component" value="Unassembled WGS sequence"/>
</dbReference>
<dbReference type="Pfam" id="PF03323">
    <property type="entry name" value="GerA"/>
    <property type="match status" value="1"/>
</dbReference>
<dbReference type="PIRSF" id="PIRSF005690">
    <property type="entry name" value="GerBA"/>
    <property type="match status" value="1"/>
</dbReference>
<organism evidence="4 5">
    <name type="scientific">Candidatus Clostridium radicumherbarum</name>
    <dbReference type="NCBI Taxonomy" id="3381662"/>
    <lineage>
        <taxon>Bacteria</taxon>
        <taxon>Bacillati</taxon>
        <taxon>Bacillota</taxon>
        <taxon>Clostridia</taxon>
        <taxon>Eubacteriales</taxon>
        <taxon>Clostridiaceae</taxon>
        <taxon>Clostridium</taxon>
    </lineage>
</organism>
<evidence type="ECO:0000256" key="3">
    <source>
        <dbReference type="SAM" id="Phobius"/>
    </source>
</evidence>
<feature type="transmembrane region" description="Helical" evidence="3">
    <location>
        <begin position="419"/>
        <end position="442"/>
    </location>
</feature>
<evidence type="ECO:0000256" key="1">
    <source>
        <dbReference type="ARBA" id="ARBA00005278"/>
    </source>
</evidence>
<gene>
    <name evidence="4" type="ORF">ACJDUH_14000</name>
</gene>
<comment type="similarity">
    <text evidence="1">Belongs to the GerABKA family.</text>
</comment>
<keyword evidence="3" id="KW-0812">Transmembrane</keyword>
<evidence type="ECO:0000313" key="4">
    <source>
        <dbReference type="EMBL" id="MFL0269204.1"/>
    </source>
</evidence>
<comment type="caution">
    <text evidence="4">The sequence shown here is derived from an EMBL/GenBank/DDBJ whole genome shotgun (WGS) entry which is preliminary data.</text>
</comment>
<protein>
    <submittedName>
        <fullName evidence="4">Spore germination protein</fullName>
    </submittedName>
</protein>
<dbReference type="PANTHER" id="PTHR22550">
    <property type="entry name" value="SPORE GERMINATION PROTEIN"/>
    <property type="match status" value="1"/>
</dbReference>
<reference evidence="4 5" key="1">
    <citation type="submission" date="2024-11" db="EMBL/GenBank/DDBJ databases">
        <authorList>
            <person name="Heng Y.C."/>
            <person name="Lim A.C.H."/>
            <person name="Lee J.K.Y."/>
            <person name="Kittelmann S."/>
        </authorList>
    </citation>
    <scope>NUCLEOTIDE SEQUENCE [LARGE SCALE GENOMIC DNA]</scope>
    <source>
        <strain evidence="4 5">WILCCON 0202</strain>
    </source>
</reference>
<dbReference type="EMBL" id="JBJHZY010000003">
    <property type="protein sequence ID" value="MFL0269204.1"/>
    <property type="molecule type" value="Genomic_DNA"/>
</dbReference>
<evidence type="ECO:0000256" key="2">
    <source>
        <dbReference type="ARBA" id="ARBA00023136"/>
    </source>
</evidence>
<keyword evidence="2 3" id="KW-0472">Membrane</keyword>
<accession>A0ABW8TUF8</accession>
<dbReference type="RefSeq" id="WP_406765834.1">
    <property type="nucleotide sequence ID" value="NZ_JBJHZY010000003.1"/>
</dbReference>
<dbReference type="InterPro" id="IPR050768">
    <property type="entry name" value="UPF0353/GerABKA_families"/>
</dbReference>
<dbReference type="PANTHER" id="PTHR22550:SF16">
    <property type="entry name" value="SPORE GERMINATION PROTEIN"/>
    <property type="match status" value="1"/>
</dbReference>
<keyword evidence="3" id="KW-1133">Transmembrane helix</keyword>
<proteinExistence type="inferred from homology"/>
<sequence length="503" mass="57024">MMGYDVKYSLTNYMALIKGEIGEKSPIVIKHILLGTGTPVEAILIYVNGIADKTIIDRDVLNPLLLSINENISGKIDLVNYLSKKYVAMSNTVVQNNLNEAIINIKRGNSVIFINNEREFIIIDTRGGMYRQITDPFIESASRGPRESFVENLEANMSMVRRYIKDKNLVFERFTLGQRTQTDVLVVYLKDVADDDVVNEVKERIKVIDTDRTNAQGIIEQYIEDSPYSIFPQVNITERVDKTCSHILEGRVCLLIEGAPNAMTAPAIFTEFFHAVEDYYDRTIVANFVRLIRFLAIFIIITASPLYLVFIKFNSELIPVNFILPIIESRRGIALSPLLEILLMEIVMEFLREGGLRLPSKIAQTLSVVGGIIVGDTATKSKFVSPTTLFVIGISVVATFVIVNYEMSLSLRFLRFPMLILADVLGVFGITIGWFILLVHLLSLDSFGVPYLTVNTGFQDKFLRGPLWKMNNRGGGIPHKDNIRQKDFRFKWRKKKNEKGWSK</sequence>